<dbReference type="PANTHER" id="PTHR14049:SF9">
    <property type="entry name" value="PROCOLLAGEN-PROLINE 3-DIOXYGENASE"/>
    <property type="match status" value="1"/>
</dbReference>
<dbReference type="AlphaFoldDB" id="A0A4Y7JAV3"/>
<dbReference type="InterPro" id="IPR039575">
    <property type="entry name" value="P3H"/>
</dbReference>
<dbReference type="GO" id="GO:0032963">
    <property type="term" value="P:collagen metabolic process"/>
    <property type="evidence" value="ECO:0007669"/>
    <property type="project" value="InterPro"/>
</dbReference>
<organism evidence="3 4">
    <name type="scientific">Papaver somniferum</name>
    <name type="common">Opium poppy</name>
    <dbReference type="NCBI Taxonomy" id="3469"/>
    <lineage>
        <taxon>Eukaryota</taxon>
        <taxon>Viridiplantae</taxon>
        <taxon>Streptophyta</taxon>
        <taxon>Embryophyta</taxon>
        <taxon>Tracheophyta</taxon>
        <taxon>Spermatophyta</taxon>
        <taxon>Magnoliopsida</taxon>
        <taxon>Ranunculales</taxon>
        <taxon>Papaveraceae</taxon>
        <taxon>Papaveroideae</taxon>
        <taxon>Papaver</taxon>
    </lineage>
</organism>
<dbReference type="STRING" id="3469.A0A4Y7JAV3"/>
<sequence length="412" mass="47293">MAESEHPLRLILHDFLSLNLCKELEFIHKSCCTVGYRPNVFSTTLSHLIATNCGHLLIPFVSIRERLKDKVEEFFGCEYELFIEFTGLISWTKGASIGWHSDDNRSYLKQRDFAVRIQLHGSLPAVCYLNNHGKDFKGGVFHFQEGEPTSVVPVAGDLVIYTADSCNIHSVDEITEGERLTLTLWFSGDSSHDEDIKLILLLSQTLLSSSLDRPFPYLPLPASSNMYWFPQDQASHDHQEGFDIRWARIHVLHYTFNVSDHKINSATSDSSFHLSELLMEPLRLGRENELFKNEFVNGLHALQVVQFYCWKATELPAVNLIDEEFRKFTELSCSLEDFKNDSLKVIFLGDQQHVQSVFGSQSSDEKIQSSFNWTHFSSAIAAWEDYSHQLHRELITSLPHWRTNQSIFTIVT</sequence>
<evidence type="ECO:0000313" key="4">
    <source>
        <dbReference type="Proteomes" id="UP000316621"/>
    </source>
</evidence>
<gene>
    <name evidence="3" type="ORF">C5167_005539</name>
</gene>
<keyword evidence="1" id="KW-0479">Metal-binding</keyword>
<dbReference type="GO" id="GO:0016491">
    <property type="term" value="F:oxidoreductase activity"/>
    <property type="evidence" value="ECO:0007669"/>
    <property type="project" value="UniProtKB-KW"/>
</dbReference>
<dbReference type="Gene3D" id="2.60.120.620">
    <property type="entry name" value="q2cbj1_9rhob like domain"/>
    <property type="match status" value="1"/>
</dbReference>
<dbReference type="Gramene" id="RZC58243">
    <property type="protein sequence ID" value="RZC58243"/>
    <property type="gene ID" value="C5167_005539"/>
</dbReference>
<comment type="similarity">
    <text evidence="1">Belongs to the iron/ascorbate-dependent oxidoreductase family.</text>
</comment>
<name>A0A4Y7JAV3_PAPSO</name>
<dbReference type="InterPro" id="IPR044862">
    <property type="entry name" value="Pro_4_hyd_alph_FE2OG_OXY"/>
</dbReference>
<dbReference type="InterPro" id="IPR005123">
    <property type="entry name" value="Oxoglu/Fe-dep_dioxygenase_dom"/>
</dbReference>
<keyword evidence="1" id="KW-0408">Iron</keyword>
<keyword evidence="4" id="KW-1185">Reference proteome</keyword>
<dbReference type="Pfam" id="PF13640">
    <property type="entry name" value="2OG-FeII_Oxy_3"/>
    <property type="match status" value="1"/>
</dbReference>
<dbReference type="EMBL" id="CM010718">
    <property type="protein sequence ID" value="RZC58243.1"/>
    <property type="molecule type" value="Genomic_DNA"/>
</dbReference>
<accession>A0A4Y7JAV3</accession>
<evidence type="ECO:0000313" key="3">
    <source>
        <dbReference type="EMBL" id="RZC58243.1"/>
    </source>
</evidence>
<dbReference type="GO" id="GO:0046872">
    <property type="term" value="F:metal ion binding"/>
    <property type="evidence" value="ECO:0007669"/>
    <property type="project" value="UniProtKB-KW"/>
</dbReference>
<keyword evidence="1" id="KW-0560">Oxidoreductase</keyword>
<dbReference type="PANTHER" id="PTHR14049">
    <property type="entry name" value="LEPRECAN 1"/>
    <property type="match status" value="1"/>
</dbReference>
<proteinExistence type="inferred from homology"/>
<evidence type="ECO:0000256" key="1">
    <source>
        <dbReference type="RuleBase" id="RU003682"/>
    </source>
</evidence>
<protein>
    <recommendedName>
        <fullName evidence="2">Fe2OG dioxygenase domain-containing protein</fullName>
    </recommendedName>
</protein>
<dbReference type="OMA" id="VQFYCWK"/>
<dbReference type="Proteomes" id="UP000316621">
    <property type="component" value="Chromosome 4"/>
</dbReference>
<feature type="domain" description="Fe2OG dioxygenase" evidence="2">
    <location>
        <begin position="70"/>
        <end position="188"/>
    </location>
</feature>
<dbReference type="PROSITE" id="PS51471">
    <property type="entry name" value="FE2OG_OXY"/>
    <property type="match status" value="1"/>
</dbReference>
<reference evidence="3 4" key="1">
    <citation type="journal article" date="2018" name="Science">
        <title>The opium poppy genome and morphinan production.</title>
        <authorList>
            <person name="Guo L."/>
            <person name="Winzer T."/>
            <person name="Yang X."/>
            <person name="Li Y."/>
            <person name="Ning Z."/>
            <person name="He Z."/>
            <person name="Teodor R."/>
            <person name="Lu Y."/>
            <person name="Bowser T.A."/>
            <person name="Graham I.A."/>
            <person name="Ye K."/>
        </authorList>
    </citation>
    <scope>NUCLEOTIDE SEQUENCE [LARGE SCALE GENOMIC DNA]</scope>
    <source>
        <strain evidence="4">cv. HN1</strain>
        <tissue evidence="3">Leaves</tissue>
    </source>
</reference>
<evidence type="ECO:0000259" key="2">
    <source>
        <dbReference type="PROSITE" id="PS51471"/>
    </source>
</evidence>